<dbReference type="InterPro" id="IPR036865">
    <property type="entry name" value="CRAL-TRIO_dom_sf"/>
</dbReference>
<dbReference type="AlphaFoldDB" id="A0A7S3Q2X5"/>
<dbReference type="InterPro" id="IPR001251">
    <property type="entry name" value="CRAL-TRIO_dom"/>
</dbReference>
<dbReference type="GO" id="GO:0016020">
    <property type="term" value="C:membrane"/>
    <property type="evidence" value="ECO:0007669"/>
    <property type="project" value="TreeGrafter"/>
</dbReference>
<accession>A0A7S3Q2X5</accession>
<dbReference type="PANTHER" id="PTHR10174">
    <property type="entry name" value="ALPHA-TOCOPHEROL TRANSFER PROTEIN-RELATED"/>
    <property type="match status" value="1"/>
</dbReference>
<proteinExistence type="predicted"/>
<dbReference type="SUPFAM" id="SSF52087">
    <property type="entry name" value="CRAL/TRIO domain"/>
    <property type="match status" value="1"/>
</dbReference>
<sequence length="313" mass="35509">MAHSTKETTEEAAAALLLALGRYGQSNPKEETPEFVRDKLQELEKELSDISDAKKSGYLEAQEKSPGLCDDAFKLQHLRCEIFNVKPAAKRIVAYWDKRLEIFGPERAFLPLTLSHALKDDTSSLHVGFLRNTLQKDDAGRAILFVDPSRFPPDQAYDRHSMVRALWYNIHSAIEEDDVQRKGVVIIAHPEHVARSQIDQKLMKMNVTCIRGCLPVRIAAFHVCNPPFFFELLFPIVKLLMGERLRKRIKIHSDRNGKKNKSTKGEGSVEESTVIRKLVDKYGIDKIKIPTEVGGGNTIDHVQWLEDRKVASL</sequence>
<evidence type="ECO:0000259" key="1">
    <source>
        <dbReference type="PROSITE" id="PS50191"/>
    </source>
</evidence>
<dbReference type="PANTHER" id="PTHR10174:SF208">
    <property type="entry name" value="CRAL-TRIO DOMAIN-CONTAINING PROTEIN DDB_G0278031"/>
    <property type="match status" value="1"/>
</dbReference>
<dbReference type="Pfam" id="PF00650">
    <property type="entry name" value="CRAL_TRIO"/>
    <property type="match status" value="1"/>
</dbReference>
<reference evidence="2" key="1">
    <citation type="submission" date="2021-01" db="EMBL/GenBank/DDBJ databases">
        <authorList>
            <person name="Corre E."/>
            <person name="Pelletier E."/>
            <person name="Niang G."/>
            <person name="Scheremetjew M."/>
            <person name="Finn R."/>
            <person name="Kale V."/>
            <person name="Holt S."/>
            <person name="Cochrane G."/>
            <person name="Meng A."/>
            <person name="Brown T."/>
            <person name="Cohen L."/>
        </authorList>
    </citation>
    <scope>NUCLEOTIDE SEQUENCE</scope>
    <source>
        <strain evidence="2">MM31A-1</strain>
    </source>
</reference>
<name>A0A7S3Q2X5_9STRA</name>
<protein>
    <recommendedName>
        <fullName evidence="1">CRAL-TRIO domain-containing protein</fullName>
    </recommendedName>
</protein>
<gene>
    <name evidence="2" type="ORF">CDEB00056_LOCUS8949</name>
</gene>
<organism evidence="2">
    <name type="scientific">Chaetoceros debilis</name>
    <dbReference type="NCBI Taxonomy" id="122233"/>
    <lineage>
        <taxon>Eukaryota</taxon>
        <taxon>Sar</taxon>
        <taxon>Stramenopiles</taxon>
        <taxon>Ochrophyta</taxon>
        <taxon>Bacillariophyta</taxon>
        <taxon>Coscinodiscophyceae</taxon>
        <taxon>Chaetocerotophycidae</taxon>
        <taxon>Chaetocerotales</taxon>
        <taxon>Chaetocerotaceae</taxon>
        <taxon>Chaetoceros</taxon>
    </lineage>
</organism>
<dbReference type="PROSITE" id="PS50191">
    <property type="entry name" value="CRAL_TRIO"/>
    <property type="match status" value="1"/>
</dbReference>
<evidence type="ECO:0000313" key="2">
    <source>
        <dbReference type="EMBL" id="CAE0464108.1"/>
    </source>
</evidence>
<dbReference type="GO" id="GO:1902936">
    <property type="term" value="F:phosphatidylinositol bisphosphate binding"/>
    <property type="evidence" value="ECO:0007669"/>
    <property type="project" value="TreeGrafter"/>
</dbReference>
<dbReference type="Gene3D" id="3.40.525.10">
    <property type="entry name" value="CRAL-TRIO lipid binding domain"/>
    <property type="match status" value="1"/>
</dbReference>
<dbReference type="EMBL" id="HBIO01011497">
    <property type="protein sequence ID" value="CAE0464108.1"/>
    <property type="molecule type" value="Transcribed_RNA"/>
</dbReference>
<feature type="domain" description="CRAL-TRIO" evidence="1">
    <location>
        <begin position="118"/>
        <end position="301"/>
    </location>
</feature>
<dbReference type="CDD" id="cd00170">
    <property type="entry name" value="SEC14"/>
    <property type="match status" value="1"/>
</dbReference>